<dbReference type="Gene3D" id="2.60.120.260">
    <property type="entry name" value="Galactose-binding domain-like"/>
    <property type="match status" value="2"/>
</dbReference>
<dbReference type="GO" id="GO:0050385">
    <property type="term" value="F:ureidoglycolate lyase activity"/>
    <property type="evidence" value="ECO:0007669"/>
    <property type="project" value="UniProtKB-EC"/>
</dbReference>
<comment type="subunit">
    <text evidence="2">Homodimer.</text>
</comment>
<dbReference type="NCBIfam" id="TIGR02961">
    <property type="entry name" value="allantoicase"/>
    <property type="match status" value="1"/>
</dbReference>
<evidence type="ECO:0000256" key="3">
    <source>
        <dbReference type="ARBA" id="ARBA00022631"/>
    </source>
</evidence>
<dbReference type="OrthoDB" id="10266039at2759"/>
<dbReference type="InParanoid" id="S8E306"/>
<reference evidence="8 9" key="1">
    <citation type="journal article" date="2012" name="Science">
        <title>The Paleozoic origin of enzymatic lignin decomposition reconstructed from 31 fungal genomes.</title>
        <authorList>
            <person name="Floudas D."/>
            <person name="Binder M."/>
            <person name="Riley R."/>
            <person name="Barry K."/>
            <person name="Blanchette R.A."/>
            <person name="Henrissat B."/>
            <person name="Martinez A.T."/>
            <person name="Otillar R."/>
            <person name="Spatafora J.W."/>
            <person name="Yadav J.S."/>
            <person name="Aerts A."/>
            <person name="Benoit I."/>
            <person name="Boyd A."/>
            <person name="Carlson A."/>
            <person name="Copeland A."/>
            <person name="Coutinho P.M."/>
            <person name="de Vries R.P."/>
            <person name="Ferreira P."/>
            <person name="Findley K."/>
            <person name="Foster B."/>
            <person name="Gaskell J."/>
            <person name="Glotzer D."/>
            <person name="Gorecki P."/>
            <person name="Heitman J."/>
            <person name="Hesse C."/>
            <person name="Hori C."/>
            <person name="Igarashi K."/>
            <person name="Jurgens J.A."/>
            <person name="Kallen N."/>
            <person name="Kersten P."/>
            <person name="Kohler A."/>
            <person name="Kuees U."/>
            <person name="Kumar T.K.A."/>
            <person name="Kuo A."/>
            <person name="LaButti K."/>
            <person name="Larrondo L.F."/>
            <person name="Lindquist E."/>
            <person name="Ling A."/>
            <person name="Lombard V."/>
            <person name="Lucas S."/>
            <person name="Lundell T."/>
            <person name="Martin R."/>
            <person name="McLaughlin D.J."/>
            <person name="Morgenstern I."/>
            <person name="Morin E."/>
            <person name="Murat C."/>
            <person name="Nagy L.G."/>
            <person name="Nolan M."/>
            <person name="Ohm R.A."/>
            <person name="Patyshakuliyeva A."/>
            <person name="Rokas A."/>
            <person name="Ruiz-Duenas F.J."/>
            <person name="Sabat G."/>
            <person name="Salamov A."/>
            <person name="Samejima M."/>
            <person name="Schmutz J."/>
            <person name="Slot J.C."/>
            <person name="St John F."/>
            <person name="Stenlid J."/>
            <person name="Sun H."/>
            <person name="Sun S."/>
            <person name="Syed K."/>
            <person name="Tsang A."/>
            <person name="Wiebenga A."/>
            <person name="Young D."/>
            <person name="Pisabarro A."/>
            <person name="Eastwood D.C."/>
            <person name="Martin F."/>
            <person name="Cullen D."/>
            <person name="Grigoriev I.V."/>
            <person name="Hibbett D.S."/>
        </authorList>
    </citation>
    <scope>NUCLEOTIDE SEQUENCE</scope>
    <source>
        <strain evidence="9">FP-58527</strain>
    </source>
</reference>
<dbReference type="AlphaFoldDB" id="S8E306"/>
<dbReference type="PANTHER" id="PTHR12045">
    <property type="entry name" value="ALLANTOICASE"/>
    <property type="match status" value="1"/>
</dbReference>
<dbReference type="Pfam" id="PF04115">
    <property type="entry name" value="Ureidogly_lyase"/>
    <property type="match status" value="1"/>
</dbReference>
<name>S8E306_FOMSC</name>
<dbReference type="Pfam" id="PF03561">
    <property type="entry name" value="Allantoicase"/>
    <property type="match status" value="2"/>
</dbReference>
<dbReference type="InterPro" id="IPR047233">
    <property type="entry name" value="UAH_cupin"/>
</dbReference>
<dbReference type="GO" id="GO:0004848">
    <property type="term" value="F:ureidoglycolate hydrolase activity"/>
    <property type="evidence" value="ECO:0007669"/>
    <property type="project" value="InterPro"/>
</dbReference>
<dbReference type="InterPro" id="IPR015908">
    <property type="entry name" value="Allantoicase_dom"/>
</dbReference>
<keyword evidence="4" id="KW-0378">Hydrolase</keyword>
<dbReference type="eggNOG" id="KOG4145">
    <property type="taxonomic scope" value="Eukaryota"/>
</dbReference>
<evidence type="ECO:0000256" key="4">
    <source>
        <dbReference type="ARBA" id="ARBA00022801"/>
    </source>
</evidence>
<dbReference type="EMBL" id="KE504173">
    <property type="protein sequence ID" value="EPS97753.1"/>
    <property type="molecule type" value="Genomic_DNA"/>
</dbReference>
<feature type="non-terminal residue" evidence="8">
    <location>
        <position position="1"/>
    </location>
</feature>
<comment type="similarity">
    <text evidence="1">Belongs to the allantoicase family.</text>
</comment>
<dbReference type="InterPro" id="IPR008979">
    <property type="entry name" value="Galactose-bd-like_sf"/>
</dbReference>
<dbReference type="InterPro" id="IPR007247">
    <property type="entry name" value="Ureidogly_lyase"/>
</dbReference>
<sequence length="580" mass="62618">MAFERVALDHFAPTFGTAIELSSVALGGRVESCSDEFFAESFHLLLVEPPPSLKGQFGPKGALYSGWETRRHNPAYDWCILKLGTTGTIFGFDIDTTHFNGNEAPEVSVDALYRPDDQVAPLADNANWAETLPRVPLAPNSRHLFKIAPTDGINYVKLNMYPDGGIARFRVYGLVSPVFPASLDTQLDLAHVFSGGRVVFTSDQHFGVGANLILPGRGKDMGDGWETKRSRQKGHKDWAIIKLGDAGYLSHAEIDTAHYKGNFPESCELHALASEKLNPSEVSEDQWTLILPRTKLGPHRQHYFQLENVDGIAFTHVRVTIYPDGGIKRVRIIGRRAGGDNTAPSVSNAAGDPTPTVPQEAFAIASPVVGSEQSSTKPTGPVIPALPLTPEAFAPFGQVVQAYDDVNAVSSPRATRITGANQGTAVKFHKLALLESSYPTEAGATAGLSVYRCKPIDVGSTGLWEVKLLERHACTNQAFIPMGAGETLNNPGQTYLVIVALNGPDDAPNLQSLRAFIATSGQGIVYNTGIWHHPMAVIDRTIDFTCVETQVGNGDKLDCEIVDLDGSVGYHTVQLPSKVL</sequence>
<dbReference type="GO" id="GO:0006144">
    <property type="term" value="P:purine nucleobase metabolic process"/>
    <property type="evidence" value="ECO:0007669"/>
    <property type="project" value="UniProtKB-KW"/>
</dbReference>
<organism evidence="8 9">
    <name type="scientific">Fomitopsis schrenkii</name>
    <name type="common">Brown rot fungus</name>
    <dbReference type="NCBI Taxonomy" id="2126942"/>
    <lineage>
        <taxon>Eukaryota</taxon>
        <taxon>Fungi</taxon>
        <taxon>Dikarya</taxon>
        <taxon>Basidiomycota</taxon>
        <taxon>Agaricomycotina</taxon>
        <taxon>Agaricomycetes</taxon>
        <taxon>Polyporales</taxon>
        <taxon>Fomitopsis</taxon>
    </lineage>
</organism>
<evidence type="ECO:0000256" key="5">
    <source>
        <dbReference type="ARBA" id="ARBA00023239"/>
    </source>
</evidence>
<dbReference type="SUPFAM" id="SSF49785">
    <property type="entry name" value="Galactose-binding domain-like"/>
    <property type="match status" value="2"/>
</dbReference>
<keyword evidence="3" id="KW-0659">Purine metabolism</keyword>
<evidence type="ECO:0000313" key="9">
    <source>
        <dbReference type="Proteomes" id="UP000015241"/>
    </source>
</evidence>
<evidence type="ECO:0000256" key="1">
    <source>
        <dbReference type="ARBA" id="ARBA00009242"/>
    </source>
</evidence>
<dbReference type="Gene3D" id="2.60.120.480">
    <property type="entry name" value="Ureidoglycolate hydrolase"/>
    <property type="match status" value="1"/>
</dbReference>
<dbReference type="PANTHER" id="PTHR12045:SF3">
    <property type="entry name" value="INACTIVE ALLANTOICASE-RELATED"/>
    <property type="match status" value="1"/>
</dbReference>
<feature type="domain" description="Allantoicase" evidence="7">
    <location>
        <begin position="27"/>
        <end position="175"/>
    </location>
</feature>
<protein>
    <recommendedName>
        <fullName evidence="7">Allantoicase domain-containing protein</fullName>
    </recommendedName>
</protein>
<dbReference type="CDD" id="cd20298">
    <property type="entry name" value="cupin_UAH"/>
    <property type="match status" value="1"/>
</dbReference>
<dbReference type="InterPro" id="IPR024060">
    <property type="entry name" value="Ureidoglycolate_lyase_dom_sf"/>
</dbReference>
<dbReference type="HOGENOM" id="CLU_018495_0_0_1"/>
<dbReference type="GO" id="GO:0004037">
    <property type="term" value="F:allantoicase activity"/>
    <property type="evidence" value="ECO:0007669"/>
    <property type="project" value="InterPro"/>
</dbReference>
<keyword evidence="5" id="KW-0456">Lyase</keyword>
<dbReference type="FunFam" id="2.60.120.260:FF:000059">
    <property type="entry name" value="Probable allantoicase"/>
    <property type="match status" value="1"/>
</dbReference>
<keyword evidence="9" id="KW-1185">Reference proteome</keyword>
<gene>
    <name evidence="8" type="ORF">FOMPIDRAFT_1149692</name>
</gene>
<dbReference type="Proteomes" id="UP000015241">
    <property type="component" value="Unassembled WGS sequence"/>
</dbReference>
<evidence type="ECO:0000313" key="8">
    <source>
        <dbReference type="EMBL" id="EPS97753.1"/>
    </source>
</evidence>
<evidence type="ECO:0000259" key="7">
    <source>
        <dbReference type="Pfam" id="PF03561"/>
    </source>
</evidence>
<dbReference type="GO" id="GO:0000256">
    <property type="term" value="P:allantoin catabolic process"/>
    <property type="evidence" value="ECO:0007669"/>
    <property type="project" value="InterPro"/>
</dbReference>
<dbReference type="InterPro" id="IPR005164">
    <property type="entry name" value="Allantoicase"/>
</dbReference>
<dbReference type="SUPFAM" id="SSF51182">
    <property type="entry name" value="RmlC-like cupins"/>
    <property type="match status" value="1"/>
</dbReference>
<dbReference type="InterPro" id="IPR011051">
    <property type="entry name" value="RmlC_Cupin_sf"/>
</dbReference>
<comment type="catalytic activity">
    <reaction evidence="6">
        <text>(S)-ureidoglycolate = urea + glyoxylate</text>
        <dbReference type="Rhea" id="RHEA:11304"/>
        <dbReference type="ChEBI" id="CHEBI:16199"/>
        <dbReference type="ChEBI" id="CHEBI:36655"/>
        <dbReference type="ChEBI" id="CHEBI:57296"/>
        <dbReference type="EC" id="4.3.2.3"/>
    </reaction>
</comment>
<proteinExistence type="inferred from homology"/>
<dbReference type="STRING" id="743788.S8E306"/>
<dbReference type="HAMAP" id="MF_00813">
    <property type="entry name" value="Allantoicase"/>
    <property type="match status" value="1"/>
</dbReference>
<evidence type="ECO:0000256" key="2">
    <source>
        <dbReference type="ARBA" id="ARBA00011738"/>
    </source>
</evidence>
<dbReference type="FunCoup" id="S8E306">
    <property type="interactions" value="43"/>
</dbReference>
<accession>S8E306</accession>
<evidence type="ECO:0000256" key="6">
    <source>
        <dbReference type="ARBA" id="ARBA00047684"/>
    </source>
</evidence>
<feature type="domain" description="Allantoicase" evidence="7">
    <location>
        <begin position="195"/>
        <end position="336"/>
    </location>
</feature>